<accession>A0A1Q5PPH4</accession>
<organism evidence="3 4">
    <name type="scientific">Boudabousia liubingyangii</name>
    <dbReference type="NCBI Taxonomy" id="1921764"/>
    <lineage>
        <taxon>Bacteria</taxon>
        <taxon>Bacillati</taxon>
        <taxon>Actinomycetota</taxon>
        <taxon>Actinomycetes</taxon>
        <taxon>Actinomycetales</taxon>
        <taxon>Actinomycetaceae</taxon>
        <taxon>Boudabousia</taxon>
    </lineage>
</organism>
<comment type="caution">
    <text evidence="3">The sequence shown here is derived from an EMBL/GenBank/DDBJ whole genome shotgun (WGS) entry which is preliminary data.</text>
</comment>
<evidence type="ECO:0000256" key="2">
    <source>
        <dbReference type="SAM" id="MobiDB-lite"/>
    </source>
</evidence>
<evidence type="ECO:0000256" key="1">
    <source>
        <dbReference type="HAMAP-Rule" id="MF_00386"/>
    </source>
</evidence>
<evidence type="ECO:0000313" key="3">
    <source>
        <dbReference type="EMBL" id="OKL49419.1"/>
    </source>
</evidence>
<dbReference type="PANTHER" id="PTHR33383:SF1">
    <property type="entry name" value="MEMBRANE PROTEIN INSERTION EFFICIENCY FACTOR-RELATED"/>
    <property type="match status" value="1"/>
</dbReference>
<dbReference type="SMART" id="SM01234">
    <property type="entry name" value="Haemolytic"/>
    <property type="match status" value="1"/>
</dbReference>
<dbReference type="STRING" id="1921764.BSR28_02345"/>
<reference evidence="3 4" key="1">
    <citation type="submission" date="2016-11" db="EMBL/GenBank/DDBJ databases">
        <title>Actinomyces gypaetusis sp. nov. isolated from the vulture Gypaetus barbatus in Qinghai Tibet Plateau China.</title>
        <authorList>
            <person name="Meng X."/>
        </authorList>
    </citation>
    <scope>NUCLEOTIDE SEQUENCE [LARGE SCALE GENOMIC DNA]</scope>
    <source>
        <strain evidence="3 4">VUL4_2</strain>
    </source>
</reference>
<comment type="similarity">
    <text evidence="1">Belongs to the UPF0161 family.</text>
</comment>
<dbReference type="Pfam" id="PF01809">
    <property type="entry name" value="YidD"/>
    <property type="match status" value="1"/>
</dbReference>
<dbReference type="EMBL" id="MQSV01000001">
    <property type="protein sequence ID" value="OKL49419.1"/>
    <property type="molecule type" value="Genomic_DNA"/>
</dbReference>
<feature type="compositionally biased region" description="Basic residues" evidence="2">
    <location>
        <begin position="123"/>
        <end position="133"/>
    </location>
</feature>
<dbReference type="Proteomes" id="UP000186785">
    <property type="component" value="Unassembled WGS sequence"/>
</dbReference>
<feature type="region of interest" description="Disordered" evidence="2">
    <location>
        <begin position="112"/>
        <end position="133"/>
    </location>
</feature>
<dbReference type="RefSeq" id="WP_073708311.1">
    <property type="nucleotide sequence ID" value="NZ_MQSU01000001.1"/>
</dbReference>
<dbReference type="NCBIfam" id="TIGR00278">
    <property type="entry name" value="membrane protein insertion efficiency factor YidD"/>
    <property type="match status" value="1"/>
</dbReference>
<dbReference type="HAMAP" id="MF_00386">
    <property type="entry name" value="UPF0161_YidD"/>
    <property type="match status" value="1"/>
</dbReference>
<sequence>MSFLAKPFIALIRGYQKHISAGRPRKCRYYPTCSGYAVEALQTHGLLKGLTLGTWRILRCNPWSLGGVDPVPEKGRWRVKEFPSYSEIQEARKNGTLTELLADYPNGAEIAKGLGETMSDTKRQKRPKRGSNQ</sequence>
<dbReference type="OrthoDB" id="9801753at2"/>
<dbReference type="GO" id="GO:0005886">
    <property type="term" value="C:plasma membrane"/>
    <property type="evidence" value="ECO:0007669"/>
    <property type="project" value="UniProtKB-SubCell"/>
</dbReference>
<comment type="function">
    <text evidence="1">Could be involved in insertion of integral membrane proteins into the membrane.</text>
</comment>
<proteinExistence type="inferred from homology"/>
<comment type="subcellular location">
    <subcellularLocation>
        <location evidence="1">Cell membrane</location>
        <topology evidence="1">Peripheral membrane protein</topology>
        <orientation evidence="1">Cytoplasmic side</orientation>
    </subcellularLocation>
</comment>
<evidence type="ECO:0000313" key="4">
    <source>
        <dbReference type="Proteomes" id="UP000186785"/>
    </source>
</evidence>
<keyword evidence="1" id="KW-0472">Membrane</keyword>
<keyword evidence="1" id="KW-1003">Cell membrane</keyword>
<dbReference type="AlphaFoldDB" id="A0A1Q5PPH4"/>
<gene>
    <name evidence="3" type="ORF">BSR29_00135</name>
</gene>
<dbReference type="PANTHER" id="PTHR33383">
    <property type="entry name" value="MEMBRANE PROTEIN INSERTION EFFICIENCY FACTOR-RELATED"/>
    <property type="match status" value="1"/>
</dbReference>
<name>A0A1Q5PPH4_9ACTO</name>
<dbReference type="InterPro" id="IPR002696">
    <property type="entry name" value="Membr_insert_effic_factor_YidD"/>
</dbReference>
<protein>
    <recommendedName>
        <fullName evidence="1">Putative membrane protein insertion efficiency factor</fullName>
    </recommendedName>
</protein>
<keyword evidence="4" id="KW-1185">Reference proteome</keyword>